<protein>
    <recommendedName>
        <fullName evidence="6">5'-methylthioadenosine/S-adenosylhomocysteine nucleosidase</fullName>
        <shortName evidence="6">MTA/SAH nucleosidase</shortName>
        <shortName evidence="6">MTAN</shortName>
        <ecNumber evidence="6">3.2.2.9</ecNumber>
    </recommendedName>
    <alternativeName>
        <fullName evidence="6">5'-deoxyadenosine nucleosidase</fullName>
        <shortName evidence="6">DOA nucleosidase</shortName>
        <shortName evidence="6">dAdo nucleosidase</shortName>
    </alternativeName>
    <alternativeName>
        <fullName evidence="6">5'-methylthioadenosine nucleosidase</fullName>
        <shortName evidence="6">MTA nucleosidase</shortName>
    </alternativeName>
    <alternativeName>
        <fullName evidence="6">S-adenosylhomocysteine nucleosidase</fullName>
        <shortName evidence="6">AdoHcy nucleosidase</shortName>
        <shortName evidence="6">SAH nucleosidase</shortName>
        <shortName evidence="6">SRH nucleosidase</shortName>
    </alternativeName>
</protein>
<dbReference type="EMBL" id="CP031223">
    <property type="protein sequence ID" value="QFF99510.1"/>
    <property type="molecule type" value="Genomic_DNA"/>
</dbReference>
<feature type="domain" description="Nucleoside phosphorylase" evidence="7">
    <location>
        <begin position="2"/>
        <end position="228"/>
    </location>
</feature>
<evidence type="ECO:0000256" key="4">
    <source>
        <dbReference type="ARBA" id="ARBA00023167"/>
    </source>
</evidence>
<dbReference type="NCBIfam" id="TIGR01704">
    <property type="entry name" value="MTA_SAH-Nsdase"/>
    <property type="match status" value="1"/>
</dbReference>
<evidence type="ECO:0000259" key="7">
    <source>
        <dbReference type="Pfam" id="PF01048"/>
    </source>
</evidence>
<dbReference type="InterPro" id="IPR035994">
    <property type="entry name" value="Nucleoside_phosphorylase_sf"/>
</dbReference>
<feature type="binding site" evidence="6">
    <location>
        <position position="78"/>
    </location>
    <ligand>
        <name>substrate</name>
    </ligand>
</feature>
<keyword evidence="9" id="KW-1185">Reference proteome</keyword>
<dbReference type="Gene3D" id="3.40.50.1580">
    <property type="entry name" value="Nucleoside phosphorylase domain"/>
    <property type="match status" value="1"/>
</dbReference>
<dbReference type="CDD" id="cd09008">
    <property type="entry name" value="MTAN"/>
    <property type="match status" value="1"/>
</dbReference>
<gene>
    <name evidence="6 8" type="primary">mtnN</name>
    <name evidence="8" type="ORF">PB01_12105</name>
</gene>
<dbReference type="GO" id="GO:0005829">
    <property type="term" value="C:cytosol"/>
    <property type="evidence" value="ECO:0007669"/>
    <property type="project" value="TreeGrafter"/>
</dbReference>
<dbReference type="PANTHER" id="PTHR46832:SF1">
    <property type="entry name" value="5'-METHYLTHIOADENOSINE_S-ADENOSYLHOMOCYSTEINE NUCLEOSIDASE"/>
    <property type="match status" value="1"/>
</dbReference>
<keyword evidence="3 6" id="KW-0378">Hydrolase</keyword>
<sequence>MKIAVIGAMEQEVELLRDEIENAETTIIANSEFTVGTYKNQEIILLKSGIGKVNAAMTTSILLNKFKPDYVINTGSAGGYDPTLDVGAIVISDEVRHHDVDVTAFGYEIGQVPQLPAAFKANAHLMKLSEEAVREIGEHQSATGLIATGDIFMHNPEKVEAVRNNFPQMKACEMEAAAVAQVCHQFEVPFVVIRALSDIAGKESSISFDEFLPVAAKHSTEIVLRVIEKLSFS</sequence>
<keyword evidence="8" id="KW-0326">Glycosidase</keyword>
<feature type="active site" description="Proton acceptor" evidence="6">
    <location>
        <position position="12"/>
    </location>
</feature>
<dbReference type="AlphaFoldDB" id="A0A5J6SNB6"/>
<keyword evidence="4 6" id="KW-0486">Methionine biosynthesis</keyword>
<dbReference type="RefSeq" id="WP_151700420.1">
    <property type="nucleotide sequence ID" value="NZ_CP031223.1"/>
</dbReference>
<comment type="pathway">
    <text evidence="1 6">Amino-acid biosynthesis; L-methionine biosynthesis via salvage pathway; S-methyl-5-thio-alpha-D-ribose 1-phosphate from S-methyl-5'-thioadenosine (hydrolase route): step 1/2.</text>
</comment>
<feature type="binding site" evidence="6">
    <location>
        <begin position="174"/>
        <end position="175"/>
    </location>
    <ligand>
        <name>substrate</name>
    </ligand>
</feature>
<evidence type="ECO:0000256" key="2">
    <source>
        <dbReference type="ARBA" id="ARBA00022605"/>
    </source>
</evidence>
<dbReference type="GO" id="GO:0019509">
    <property type="term" value="P:L-methionine salvage from methylthioadenosine"/>
    <property type="evidence" value="ECO:0007669"/>
    <property type="project" value="UniProtKB-UniRule"/>
</dbReference>
<dbReference type="NCBIfam" id="NF004079">
    <property type="entry name" value="PRK05584.1"/>
    <property type="match status" value="1"/>
</dbReference>
<dbReference type="KEGG" id="psyo:PB01_12105"/>
<dbReference type="Proteomes" id="UP000325517">
    <property type="component" value="Chromosome"/>
</dbReference>
<dbReference type="GO" id="GO:0008782">
    <property type="term" value="F:adenosylhomocysteine nucleosidase activity"/>
    <property type="evidence" value="ECO:0007669"/>
    <property type="project" value="UniProtKB-UniRule"/>
</dbReference>
<organism evidence="8 9">
    <name type="scientific">Psychrobacillus glaciei</name>
    <dbReference type="NCBI Taxonomy" id="2283160"/>
    <lineage>
        <taxon>Bacteria</taxon>
        <taxon>Bacillati</taxon>
        <taxon>Bacillota</taxon>
        <taxon>Bacilli</taxon>
        <taxon>Bacillales</taxon>
        <taxon>Bacillaceae</taxon>
        <taxon>Psychrobacillus</taxon>
    </lineage>
</organism>
<dbReference type="PANTHER" id="PTHR46832">
    <property type="entry name" value="5'-METHYLTHIOADENOSINE/S-ADENOSYLHOMOCYSTEINE NUCLEOSIDASE"/>
    <property type="match status" value="1"/>
</dbReference>
<dbReference type="HAMAP" id="MF_01684">
    <property type="entry name" value="Salvage_MtnN"/>
    <property type="match status" value="1"/>
</dbReference>
<name>A0A5J6SNB6_9BACI</name>
<evidence type="ECO:0000256" key="1">
    <source>
        <dbReference type="ARBA" id="ARBA00004945"/>
    </source>
</evidence>
<comment type="catalytic activity">
    <reaction evidence="5">
        <text>5'-deoxyadenosine + H2O = 5-deoxy-D-ribose + adenine</text>
        <dbReference type="Rhea" id="RHEA:29859"/>
        <dbReference type="ChEBI" id="CHEBI:15377"/>
        <dbReference type="ChEBI" id="CHEBI:16708"/>
        <dbReference type="ChEBI" id="CHEBI:17319"/>
        <dbReference type="ChEBI" id="CHEBI:149540"/>
        <dbReference type="EC" id="3.2.2.9"/>
    </reaction>
    <physiologicalReaction direction="left-to-right" evidence="5">
        <dbReference type="Rhea" id="RHEA:29860"/>
    </physiologicalReaction>
</comment>
<dbReference type="SUPFAM" id="SSF53167">
    <property type="entry name" value="Purine and uridine phosphorylases"/>
    <property type="match status" value="1"/>
</dbReference>
<evidence type="ECO:0000313" key="8">
    <source>
        <dbReference type="EMBL" id="QFF99510.1"/>
    </source>
</evidence>
<dbReference type="UniPathway" id="UPA00904">
    <property type="reaction ID" value="UER00871"/>
</dbReference>
<comment type="catalytic activity">
    <reaction evidence="6">
        <text>S-adenosyl-L-homocysteine + H2O = S-(5-deoxy-D-ribos-5-yl)-L-homocysteine + adenine</text>
        <dbReference type="Rhea" id="RHEA:17805"/>
        <dbReference type="ChEBI" id="CHEBI:15377"/>
        <dbReference type="ChEBI" id="CHEBI:16708"/>
        <dbReference type="ChEBI" id="CHEBI:57856"/>
        <dbReference type="ChEBI" id="CHEBI:58195"/>
        <dbReference type="EC" id="3.2.2.9"/>
    </reaction>
</comment>
<proteinExistence type="inferred from homology"/>
<comment type="similarity">
    <text evidence="6">Belongs to the PNP/UDP phosphorylase family. MtnN subfamily.</text>
</comment>
<dbReference type="GO" id="GO:0009164">
    <property type="term" value="P:nucleoside catabolic process"/>
    <property type="evidence" value="ECO:0007669"/>
    <property type="project" value="InterPro"/>
</dbReference>
<dbReference type="GO" id="GO:0019284">
    <property type="term" value="P:L-methionine salvage from S-adenosylmethionine"/>
    <property type="evidence" value="ECO:0007669"/>
    <property type="project" value="TreeGrafter"/>
</dbReference>
<comment type="function">
    <text evidence="6">Catalyzes the irreversible cleavage of the glycosidic bond in both 5'-methylthioadenosine (MTA) and S-adenosylhomocysteine (SAH/AdoHcy) to adenine and the corresponding thioribose, 5'-methylthioribose and S-ribosylhomocysteine, respectively. Also cleaves 5'-deoxyadenosine, a toxic by-product of radical S-adenosylmethionine (SAM) enzymes, into 5-deoxyribose and adenine.</text>
</comment>
<dbReference type="EC" id="3.2.2.9" evidence="6"/>
<dbReference type="Pfam" id="PF01048">
    <property type="entry name" value="PNP_UDP_1"/>
    <property type="match status" value="1"/>
</dbReference>
<keyword evidence="2 6" id="KW-0028">Amino-acid biosynthesis</keyword>
<evidence type="ECO:0000256" key="3">
    <source>
        <dbReference type="ARBA" id="ARBA00022801"/>
    </source>
</evidence>
<dbReference type="InterPro" id="IPR010049">
    <property type="entry name" value="MTA_SAH_Nsdase"/>
</dbReference>
<dbReference type="InterPro" id="IPR000845">
    <property type="entry name" value="Nucleoside_phosphorylase_d"/>
</dbReference>
<evidence type="ECO:0000256" key="6">
    <source>
        <dbReference type="HAMAP-Rule" id="MF_01684"/>
    </source>
</evidence>
<dbReference type="GO" id="GO:0008930">
    <property type="term" value="F:methylthioadenosine nucleosidase activity"/>
    <property type="evidence" value="ECO:0007669"/>
    <property type="project" value="UniProtKB-UniRule"/>
</dbReference>
<reference evidence="8 9" key="1">
    <citation type="submission" date="2018-07" db="EMBL/GenBank/DDBJ databases">
        <title>Complete genome sequence of Psychrobacillus sp. PB01, isolated from iceberg, and comparative genome analysis of Psychrobacillus strains.</title>
        <authorList>
            <person name="Lee P.C."/>
        </authorList>
    </citation>
    <scope>NUCLEOTIDE SEQUENCE [LARGE SCALE GENOMIC DNA]</scope>
    <source>
        <strain evidence="8 9">PB01</strain>
    </source>
</reference>
<evidence type="ECO:0000256" key="5">
    <source>
        <dbReference type="ARBA" id="ARBA00050313"/>
    </source>
</evidence>
<dbReference type="FunFam" id="3.40.50.1580:FF:000001">
    <property type="entry name" value="MTA/SAH nucleosidase family protein"/>
    <property type="match status" value="1"/>
</dbReference>
<dbReference type="OrthoDB" id="9792278at2"/>
<evidence type="ECO:0000313" key="9">
    <source>
        <dbReference type="Proteomes" id="UP000325517"/>
    </source>
</evidence>
<accession>A0A5J6SNB6</accession>
<feature type="binding site" evidence="6">
    <location>
        <position position="153"/>
    </location>
    <ligand>
        <name>substrate</name>
    </ligand>
</feature>
<feature type="active site" description="Proton donor" evidence="6">
    <location>
        <position position="198"/>
    </location>
</feature>
<comment type="catalytic activity">
    <reaction evidence="6">
        <text>S-methyl-5'-thioadenosine + H2O = 5-(methylsulfanyl)-D-ribose + adenine</text>
        <dbReference type="Rhea" id="RHEA:13617"/>
        <dbReference type="ChEBI" id="CHEBI:15377"/>
        <dbReference type="ChEBI" id="CHEBI:16708"/>
        <dbReference type="ChEBI" id="CHEBI:17509"/>
        <dbReference type="ChEBI" id="CHEBI:78440"/>
        <dbReference type="EC" id="3.2.2.9"/>
    </reaction>
</comment>